<dbReference type="Proteomes" id="UP001215712">
    <property type="component" value="Unassembled WGS sequence"/>
</dbReference>
<dbReference type="GO" id="GO:0046873">
    <property type="term" value="F:metal ion transmembrane transporter activity"/>
    <property type="evidence" value="ECO:0007669"/>
    <property type="project" value="InterPro"/>
</dbReference>
<keyword evidence="2" id="KW-1185">Reference proteome</keyword>
<dbReference type="GO" id="GO:0016020">
    <property type="term" value="C:membrane"/>
    <property type="evidence" value="ECO:0007669"/>
    <property type="project" value="InterPro"/>
</dbReference>
<gene>
    <name evidence="1" type="ORF">N7493_010947</name>
</gene>
<evidence type="ECO:0000313" key="2">
    <source>
        <dbReference type="Proteomes" id="UP001215712"/>
    </source>
</evidence>
<accession>A0AAD6HBE4</accession>
<proteinExistence type="predicted"/>
<dbReference type="AlphaFoldDB" id="A0AAD6HBE4"/>
<dbReference type="EMBL" id="JAQJAN010000020">
    <property type="protein sequence ID" value="KAJ5703809.1"/>
    <property type="molecule type" value="Genomic_DNA"/>
</dbReference>
<dbReference type="Gene3D" id="1.20.58.340">
    <property type="entry name" value="Magnesium transport protein CorA, transmembrane region"/>
    <property type="match status" value="1"/>
</dbReference>
<comment type="caution">
    <text evidence="1">The sequence shown here is derived from an EMBL/GenBank/DDBJ whole genome shotgun (WGS) entry which is preliminary data.</text>
</comment>
<reference evidence="1" key="1">
    <citation type="journal article" date="2023" name="IMA Fungus">
        <title>Comparative genomic study of the Penicillium genus elucidates a diverse pangenome and 15 lateral gene transfer events.</title>
        <authorList>
            <person name="Petersen C."/>
            <person name="Sorensen T."/>
            <person name="Nielsen M.R."/>
            <person name="Sondergaard T.E."/>
            <person name="Sorensen J.L."/>
            <person name="Fitzpatrick D.A."/>
            <person name="Frisvad J.C."/>
            <person name="Nielsen K.L."/>
        </authorList>
    </citation>
    <scope>NUCLEOTIDE SEQUENCE</scope>
    <source>
        <strain evidence="1">IBT 17514</strain>
    </source>
</reference>
<sequence>MIGDVESVQEALKSLLDLKQKEATVIEAQTTRQQSDSVMVFTVVTIIFILTSDKTKLPASFLASLFALNVDEFPHENGRYEAARQARRTRGKGKKHLHV</sequence>
<organism evidence="1 2">
    <name type="scientific">Penicillium malachiteum</name>
    <dbReference type="NCBI Taxonomy" id="1324776"/>
    <lineage>
        <taxon>Eukaryota</taxon>
        <taxon>Fungi</taxon>
        <taxon>Dikarya</taxon>
        <taxon>Ascomycota</taxon>
        <taxon>Pezizomycotina</taxon>
        <taxon>Eurotiomycetes</taxon>
        <taxon>Eurotiomycetidae</taxon>
        <taxon>Eurotiales</taxon>
        <taxon>Aspergillaceae</taxon>
        <taxon>Penicillium</taxon>
    </lineage>
</organism>
<reference evidence="1" key="2">
    <citation type="submission" date="2023-01" db="EMBL/GenBank/DDBJ databases">
        <authorList>
            <person name="Petersen C."/>
        </authorList>
    </citation>
    <scope>NUCLEOTIDE SEQUENCE</scope>
    <source>
        <strain evidence="1">IBT 17514</strain>
    </source>
</reference>
<evidence type="ECO:0000313" key="1">
    <source>
        <dbReference type="EMBL" id="KAJ5703809.1"/>
    </source>
</evidence>
<name>A0AAD6HBE4_9EURO</name>
<protein>
    <submittedName>
        <fullName evidence="1">Uncharacterized protein</fullName>
    </submittedName>
</protein>